<organism evidence="3 4">
    <name type="scientific">Caproicibacterium amylolyticum</name>
    <dbReference type="NCBI Taxonomy" id="2766537"/>
    <lineage>
        <taxon>Bacteria</taxon>
        <taxon>Bacillati</taxon>
        <taxon>Bacillota</taxon>
        <taxon>Clostridia</taxon>
        <taxon>Eubacteriales</taxon>
        <taxon>Oscillospiraceae</taxon>
        <taxon>Caproicibacterium</taxon>
    </lineage>
</organism>
<dbReference type="SUPFAM" id="SSF53955">
    <property type="entry name" value="Lysozyme-like"/>
    <property type="match status" value="1"/>
</dbReference>
<dbReference type="PANTHER" id="PTHR37423:SF2">
    <property type="entry name" value="MEMBRANE-BOUND LYTIC MUREIN TRANSGLYCOSYLASE C"/>
    <property type="match status" value="1"/>
</dbReference>
<dbReference type="CDD" id="cd16896">
    <property type="entry name" value="LT_Slt70-like"/>
    <property type="match status" value="1"/>
</dbReference>
<evidence type="ECO:0000313" key="3">
    <source>
        <dbReference type="EMBL" id="QNO16977.1"/>
    </source>
</evidence>
<proteinExistence type="predicted"/>
<keyword evidence="4" id="KW-1185">Reference proteome</keyword>
<dbReference type="RefSeq" id="WP_212506044.1">
    <property type="nucleotide sequence ID" value="NZ_CP060696.1"/>
</dbReference>
<evidence type="ECO:0000313" key="4">
    <source>
        <dbReference type="Proteomes" id="UP000516046"/>
    </source>
</evidence>
<gene>
    <name evidence="3" type="ORF">H6X83_08360</name>
</gene>
<evidence type="ECO:0000256" key="1">
    <source>
        <dbReference type="SAM" id="Phobius"/>
    </source>
</evidence>
<feature type="transmembrane region" description="Helical" evidence="1">
    <location>
        <begin position="21"/>
        <end position="43"/>
    </location>
</feature>
<dbReference type="AlphaFoldDB" id="A0A7G9WE65"/>
<sequence>MSRVSDSARTRVHRMIAIRNRTLIVMAVVVIFALIAYVCTLSMQKSSQQLEYASYPRTYSEYVELEAKEFHVEPALVYAVIKQESGFDPKCVSQAGAVGLMQIMPDTFSWMLSTMDKSDKKQYTTDDLYDPKVNIRFGCKYLATLEKLFPNQSTTLAAYNAGMGNVSGWLKNKNYSADGKTLKQIPFSETRAYAKKVMDNYAQYKKLYYTHNSSSVTK</sequence>
<accession>A0A7G9WE65</accession>
<keyword evidence="1" id="KW-0472">Membrane</keyword>
<dbReference type="KEGG" id="caml:H6X83_08360"/>
<keyword evidence="1" id="KW-1133">Transmembrane helix</keyword>
<reference evidence="3 4" key="1">
    <citation type="submission" date="2020-08" db="EMBL/GenBank/DDBJ databases">
        <authorList>
            <person name="Ren C."/>
            <person name="Gu Y."/>
            <person name="Xu Y."/>
        </authorList>
    </citation>
    <scope>NUCLEOTIDE SEQUENCE [LARGE SCALE GENOMIC DNA]</scope>
    <source>
        <strain evidence="3 4">LBM18003</strain>
    </source>
</reference>
<dbReference type="Pfam" id="PF01464">
    <property type="entry name" value="SLT"/>
    <property type="match status" value="1"/>
</dbReference>
<keyword evidence="1" id="KW-0812">Transmembrane</keyword>
<dbReference type="EMBL" id="CP060696">
    <property type="protein sequence ID" value="QNO16977.1"/>
    <property type="molecule type" value="Genomic_DNA"/>
</dbReference>
<dbReference type="Gene3D" id="1.10.530.10">
    <property type="match status" value="1"/>
</dbReference>
<protein>
    <submittedName>
        <fullName evidence="3">Lytic transglycosylase domain-containing protein</fullName>
    </submittedName>
</protein>
<dbReference type="Proteomes" id="UP000516046">
    <property type="component" value="Chromosome"/>
</dbReference>
<feature type="domain" description="Transglycosylase SLT" evidence="2">
    <location>
        <begin position="62"/>
        <end position="176"/>
    </location>
</feature>
<dbReference type="PANTHER" id="PTHR37423">
    <property type="entry name" value="SOLUBLE LYTIC MUREIN TRANSGLYCOSYLASE-RELATED"/>
    <property type="match status" value="1"/>
</dbReference>
<dbReference type="InterPro" id="IPR008258">
    <property type="entry name" value="Transglycosylase_SLT_dom_1"/>
</dbReference>
<name>A0A7G9WE65_9FIRM</name>
<dbReference type="InterPro" id="IPR023346">
    <property type="entry name" value="Lysozyme-like_dom_sf"/>
</dbReference>
<evidence type="ECO:0000259" key="2">
    <source>
        <dbReference type="Pfam" id="PF01464"/>
    </source>
</evidence>